<dbReference type="OrthoDB" id="427790at2759"/>
<reference evidence="4" key="1">
    <citation type="submission" date="2021-02" db="EMBL/GenBank/DDBJ databases">
        <authorList>
            <person name="Dougan E. K."/>
            <person name="Rhodes N."/>
            <person name="Thang M."/>
            <person name="Chan C."/>
        </authorList>
    </citation>
    <scope>NUCLEOTIDE SEQUENCE</scope>
</reference>
<keyword evidence="1" id="KW-0433">Leucine-rich repeat</keyword>
<organism evidence="4 6">
    <name type="scientific">Polarella glacialis</name>
    <name type="common">Dinoflagellate</name>
    <dbReference type="NCBI Taxonomy" id="89957"/>
    <lineage>
        <taxon>Eukaryota</taxon>
        <taxon>Sar</taxon>
        <taxon>Alveolata</taxon>
        <taxon>Dinophyceae</taxon>
        <taxon>Suessiales</taxon>
        <taxon>Suessiaceae</taxon>
        <taxon>Polarella</taxon>
    </lineage>
</organism>
<dbReference type="PANTHER" id="PTHR45712">
    <property type="entry name" value="AGAP008170-PA"/>
    <property type="match status" value="1"/>
</dbReference>
<keyword evidence="6" id="KW-1185">Reference proteome</keyword>
<keyword evidence="2" id="KW-0677">Repeat</keyword>
<accession>A0A813E5K7</accession>
<evidence type="ECO:0000256" key="2">
    <source>
        <dbReference type="ARBA" id="ARBA00022737"/>
    </source>
</evidence>
<dbReference type="SUPFAM" id="SSF52058">
    <property type="entry name" value="L domain-like"/>
    <property type="match status" value="1"/>
</dbReference>
<dbReference type="AlphaFoldDB" id="A0A813E5K7"/>
<dbReference type="InterPro" id="IPR032675">
    <property type="entry name" value="LRR_dom_sf"/>
</dbReference>
<dbReference type="InterPro" id="IPR003591">
    <property type="entry name" value="Leu-rich_rpt_typical-subtyp"/>
</dbReference>
<dbReference type="SMART" id="SM00365">
    <property type="entry name" value="LRR_SD22"/>
    <property type="match status" value="5"/>
</dbReference>
<feature type="region of interest" description="Disordered" evidence="3">
    <location>
        <begin position="331"/>
        <end position="380"/>
    </location>
</feature>
<dbReference type="Gene3D" id="3.80.10.10">
    <property type="entry name" value="Ribonuclease Inhibitor"/>
    <property type="match status" value="1"/>
</dbReference>
<dbReference type="EMBL" id="CAJNNV010029446">
    <property type="protein sequence ID" value="CAE8628640.1"/>
    <property type="molecule type" value="Genomic_DNA"/>
</dbReference>
<feature type="region of interest" description="Disordered" evidence="3">
    <location>
        <begin position="260"/>
        <end position="296"/>
    </location>
</feature>
<evidence type="ECO:0000313" key="6">
    <source>
        <dbReference type="Proteomes" id="UP000654075"/>
    </source>
</evidence>
<sequence>MAGEISREEIEKRIKALSKKLTQIEFLKEKSPDQLDADAREKMASEPSLQKELAALEVQKAGGPAPAPAPVAIAPAPVAAAPAPAPAPVAAEEDGLLSEEEKEKRIKAIKKKLAQIDKLKEKDSSSLDVDAKAKLASEAELQEDLASLEGRAEGRPKVVTSKKPPAPAAAKEAKASKDPHAAERAKALESPSADLGLLLDDETEKRFKALQKKLRDIGKLHERDVLDKLQTEKLLVEPDLIKEIQEIQAKADAKLQSRREMAAAKAATKPPAKAGYPSGAAAEPQAAPRRKPAPAWECPSCDASGGVVDLQDGDGLHCPKCGYDNLKHSMPEKEEEEEEDDDATAAAPVKTFESKDLKTKRQNAQPAGKKKDEEVTVGPASAKWPEVKEVLESGDCGVDKSRQKKAIAVNRPKLEAPYDVFDTTLLKCSFLTRVELKLPVGVLAHENFMVFFPGPLSDSLLELILKENKLPAVPPGLHQLSRIRSIDLSHNLIEVLPDEETWKSIAGSLEMLDLSFNKLSSVASLAPLAKLSQLKLDANQLTSLAGVSWKELKQLSSMSAVGNQIEELSDDIGAHAVSLEHLELSENKIKVLPSNLSELKKLKLVGVGGNPIKDQKAVKAAEKGAKDLKTYLAKLLGGKK</sequence>
<comment type="caution">
    <text evidence="4">The sequence shown here is derived from an EMBL/GenBank/DDBJ whole genome shotgun (WGS) entry which is preliminary data.</text>
</comment>
<proteinExistence type="predicted"/>
<feature type="compositionally biased region" description="Low complexity" evidence="3">
    <location>
        <begin position="263"/>
        <end position="287"/>
    </location>
</feature>
<evidence type="ECO:0000256" key="3">
    <source>
        <dbReference type="SAM" id="MobiDB-lite"/>
    </source>
</evidence>
<evidence type="ECO:0000313" key="5">
    <source>
        <dbReference type="EMBL" id="CAE8628640.1"/>
    </source>
</evidence>
<protein>
    <submittedName>
        <fullName evidence="4">Uncharacterized protein</fullName>
    </submittedName>
</protein>
<dbReference type="Proteomes" id="UP000654075">
    <property type="component" value="Unassembled WGS sequence"/>
</dbReference>
<dbReference type="SMART" id="SM00369">
    <property type="entry name" value="LRR_TYP"/>
    <property type="match status" value="5"/>
</dbReference>
<feature type="compositionally biased region" description="Acidic residues" evidence="3">
    <location>
        <begin position="333"/>
        <end position="343"/>
    </location>
</feature>
<dbReference type="GO" id="GO:0005615">
    <property type="term" value="C:extracellular space"/>
    <property type="evidence" value="ECO:0007669"/>
    <property type="project" value="TreeGrafter"/>
</dbReference>
<gene>
    <name evidence="4" type="ORF">PGLA1383_LOCUS13874</name>
    <name evidence="5" type="ORF">PGLA1383_LOCUS45249</name>
</gene>
<dbReference type="EMBL" id="CAJNNV010007795">
    <property type="protein sequence ID" value="CAE8595361.1"/>
    <property type="molecule type" value="Genomic_DNA"/>
</dbReference>
<dbReference type="InterPro" id="IPR050333">
    <property type="entry name" value="SLRP"/>
</dbReference>
<feature type="compositionally biased region" description="Basic and acidic residues" evidence="3">
    <location>
        <begin position="171"/>
        <end position="187"/>
    </location>
</feature>
<dbReference type="PANTHER" id="PTHR45712:SF19">
    <property type="entry name" value="LEUCINE-RICH REPEAT TRANSMEMBRANE NEURONAL PROTEIN 2"/>
    <property type="match status" value="1"/>
</dbReference>
<evidence type="ECO:0000313" key="4">
    <source>
        <dbReference type="EMBL" id="CAE8595361.1"/>
    </source>
</evidence>
<evidence type="ECO:0000256" key="1">
    <source>
        <dbReference type="ARBA" id="ARBA00022614"/>
    </source>
</evidence>
<feature type="region of interest" description="Disordered" evidence="3">
    <location>
        <begin position="146"/>
        <end position="195"/>
    </location>
</feature>
<name>A0A813E5K7_POLGL</name>
<dbReference type="InterPro" id="IPR001611">
    <property type="entry name" value="Leu-rich_rpt"/>
</dbReference>
<dbReference type="PROSITE" id="PS51450">
    <property type="entry name" value="LRR"/>
    <property type="match status" value="3"/>
</dbReference>